<feature type="transmembrane region" description="Helical" evidence="10">
    <location>
        <begin position="686"/>
        <end position="707"/>
    </location>
</feature>
<keyword evidence="8 10" id="KW-0472">Membrane</keyword>
<dbReference type="GO" id="GO:0005524">
    <property type="term" value="F:ATP binding"/>
    <property type="evidence" value="ECO:0007669"/>
    <property type="project" value="UniProtKB-KW"/>
</dbReference>
<gene>
    <name evidence="12" type="ORF">DGAL_LOCUS17039</name>
</gene>
<dbReference type="Proteomes" id="UP000789390">
    <property type="component" value="Unassembled WGS sequence"/>
</dbReference>
<keyword evidence="4" id="KW-0677">Repeat</keyword>
<dbReference type="FunFam" id="3.40.50.300:FF:000298">
    <property type="entry name" value="ATP-binding cassette sub-family A member 12"/>
    <property type="match status" value="2"/>
</dbReference>
<feature type="transmembrane region" description="Helical" evidence="10">
    <location>
        <begin position="3808"/>
        <end position="3827"/>
    </location>
</feature>
<feature type="transmembrane region" description="Helical" evidence="10">
    <location>
        <begin position="2854"/>
        <end position="2876"/>
    </location>
</feature>
<sequence length="4335" mass="489635">MGMFWMQLRQLMWKNLLIRKRSKIRVITELVWPIILFVILALVRTKGLKDYKNECKLSGFVHWSCKRIKSNPFSGFLEEKALPSAGSLNFLQSLICTFDNNCHNSPPSANRLSEEFELSSVRGLILDLTNISKRRITDEEVVKGSGVAIDVAAGVAFAFKIINSGSRPKTTFPLKNVVIRDAFQRLVSSKNATPTSALFESVVHVPPSELSKDMLRYHMENPRQVFCNTSLLRSWVTTPDTLTLQTLSQVFCQSTAAEIFSVINGTWLVNQIQRIVEDNIEQPLHLEDWANLGRLLNTIFSDVRDLDSLSMIIKQFTGTTLGKLTEQLWKSRENEPGNATSTMSFLNSTANILCGKNALIRGKKPSDFPDGQQNNDFRKNLFKAQSKNITRTDLTTLPCRQLFISLQQNPFTRVIFELFYPLIRIKESLVKFDLVANLVNTYVECYEFNKFEGYATEEEAVERGMSMIDTGRLWAVIIFKNQNDNITSQDLPHNITYKLRMDSSKIDSTKRLRDFFETPLPRTSPTRDMKYFTSGYIFLQDKIEQAIIKLQSNRSQLPGMYMQQFPSPCYTFDTFFLAIAGLFPLFMVLSFVYTCSMIVKSIVREKERRLKETMKTMGLGNAVHWMAWFIDSISFMLISCVLLSMILVFGGILENSNFLLVFIFVLSFSIATICFSFLVSTFFSRANLAAACGGFFFFACFLPYNFLNMNGEDYSLSTLILTSLMSDVAFGIGCFYFASHEQSGEGAQWSNVASSPKDGDAYSLLGCILMMLFDSVLYLILTWYIETVFPGQYGIPKPWYFMFQPSYWCSNKRKNSIAGMLPSSNDADMDLIEEESRDLTIGVSIRDLGKTYSDGKVALRNLNINFYEDQITSFLGHNGAGKTTTISILTGLFPSSSGTAIINGLDIRYQMDDIRHQLGVCPQHNVLFDQLTVEEHLRFYANLKTGEQIESRKEIDKMIEDLGLEHKKHDISEQLSGGMKRKLSIGAAFIGNSKTVILDEPTAGVDPYSRRSIWDILLKYKTGRTIILTTHFMDEADILGDRIAIISQGQLKCCGSSLFLKQKLGSGYYLTVVRKDESERDVPVNNGQANANLVSQRLAETEGIVNVVKQHIPNGSIVENVGSDIVFCLPEFDEAGVRQRDKFPLLFDELDSNMEQLRVDSYGVSDTTLEEIFLKVANDPSEESSARQVEPEQVTSGEPSVLTLRSLQKVRSQQCVYEEVPQTEENITSDKFNLLSSDKLTGTVLICQHFFALYVKRFCNSKRNLKGFFCEIVLPALLIIINQLSTMSLSAISPEPSMELSPWLYGSSNVAFYANHNPNEIWTDRYIRNMLNETGMGVRCQNNNVTRFMCDSKITGLLNPYVNPNDYVDFQCPCDMGVSICPANLTAATLLYKYKSVSTDDFYDLTGKDIAKWIVRTYKTFKKFRTGGFEFGLQNPLEGLNLTLFSQDVQGLLEALRFPLPLRLNASDEILNFENLTRLNGTFDKVKVWYDNKAWASPVSYLNAINNVILRSSMPATKNFYSITAINHPMNYSIKQLEDRFMRQVGISVLHAISVIFSMSFVPASFVIFLVEERKSKVKHLQFVSGVKPITFWVASYTWDMLNYLIPSALVIFIFMGFDQQAYIGPKNIQGMILLLILYGLSAIPLMYPASLIFSVPSSAFVGLACGNLFIGVITTISSFVLQLFDDAVLFATIQLKLIGSILNEVYLIFPHYCLGRGMIDMAQVHFQVQLLGRDYQRNIFEWDYLGRYFFSMFLQAVVFFSFTVLLHYQVFPESIIRRFQRTQLQPLHIEDEDVARERNRVELDEESTDELRLLRLTKVYGRGKEPATNRLSFGLKKGECFGLLGVNGAGKSTTFKMLTGDETVTSGNALVGGYSILSNLREAQQNLGYCPQEDALLSLLTGAEHLKLFARLRGVPQKHMDKVVDDSLKKLGLLPYKNRCAGTYSGGNKRKLSTAIAFIGNPAVVFLDEPSSGMDPKARRSLWSAIIDALKDSRSILLTSHSMEECQVLCTRLAIMVNGTLRCLGSAQHLKNRFGNGYMISARCEIECVSDVLQSVQSAIPEARLRERRSRQLIWHIQPNVLSISSLFNKMEAARAATQMVSGLFNHTKPRWMMYFFDLRAFKERPMRTLTIILNKALKICLYILGLVMGQLIKNSSLLQSTLNCEVKIQYIHTRVISQSVDPVTTGSITPPGHQKMFFLQLRQLMWKNYIVRTRSKARVIAEIIWPLAIFIILALVRLEGLKEYQKECYLQGKALPSAGPLRFYQSLICHSMNWCYNDYQNSTILFNEAVEFDRARELISQIETVMIRRLAEEESNNLGYSSGGLKQLSLKSRAIYKEGRNNEQSIHVDFLPSVASEMILEIFDKSYWNSRDNQSQKLCNATFLEQYRTFLEESMSRKTNSPNLSVERLIHNDLDLVVKAIETDSCKEKWGSLENLNNLYKDVHLLGSAFPIFQEISDSEIGKFAQKLWIASTKNKENDEFNATSILAVLSAVCGDVNHFPVVPSPNLKTSFKPSKRIHLRQRLNDFETISVANNTDNLPEICSNLFATMQNNSQTETLFEYIYPFIRGKLVYAPNTPAFSRLVEKVNSTFQDIRIIQNVSNTWLEISPNISFVLNRLEESIAGAIDNFENSTEIVSILENALIRINKIQNTVTQINSLATFFSVYIECYDFDKFEGYPTEEEAVARGINLLNQNQLWAVIIFDSADANVTSSEDELPNHISYKIRMDKFVIDTTTRLRDYVEIPLPRNDPRIGQMKYFTSGFIFLQDKIEQSIASLQAMTENLPSMFMQQFPNPCFEFDTFLFAIGPSYPLYMNLAFVFSCAMIIKSIVYEKERRLKETMRTMGLGNGVHWMAWFIDSIMILLFACVLLPIIIYFGNILEKSNPFVVSALLISFSIATICFSFLVSTFFSRANLAAASGAFIYFLTYQPVSLLDLGFSTSPYVTNVMLSLFSNVAFGIGNAYLIGLEETSGGAQWNNIATSPREGDTFSLLECILMLLFDSVLYLVMTWYIETVFPGEYGIPKPWYFLFQSSYWCSSKGKPNVINSFEARAETECSELIEEESNRNLMIGVSIHNLGKTYSNGKVAVRNLNLDFYEDQITSFLGHNGAGKTTTISILTGLFPPSSGTATINGLDIRYQIDDVRHQLGVCPQHNVLFDQLTVEEHLNFFANLKTGEQVESRKEIDKMIQDLGLSHKRHTISVQLSGGMKRKLSIGAAFIGNSKTVILDEPTAGVDPYSRRSIWDILLKYKTGRTIILTTHFMDEADILGDRIAIISQGQLKCCGSSLFLKQKLGSGYYLTVVRKDESERDVPVNNGQANANLVSQRLAETEGIVNVVKQHIPNGSIVENVGSDIVFCLPEFDEAGVRQRDKFPLLFDELDSNMEQLRVDSYGVSDTTLEEIFLRVADDPSADSNFPQSNDLVEGEENAHTEENGSSDLFHLDSSEKLKGRKLVAQQLKALYVKRFCNSKRNVKGFFCEIVLPCILVIVGELFSLTLHIGEPLPALKLSPWLYGDVNQVFYANQQPSLNWTNEYTYNMLNGTGMGVRCLDGEPLHGLNCSSSYTGLLNSLANPDNYHDLNCPCNDFGAPICPANSTQQGELYHYRSVSYDEFYDLAAKNISLWILRTYEELKDLRIGGFEFGVQHPALLSNFTEMQRNVTENSVRVWFDNKAWASSVSYLNAINNVILRSALPPSKDPLLYGITAINHPMEFSSREVVKNEQVAVSFAFALTVLFALSFVPASFVIFLVEERTSKAKHLQFVSGVKPTTFWIASYSWDVVNYLIPCFLVIVIFLAFGQWEYVGSTSIGGFILLMALFGISAIPLMYPSSFLFSVPSTAFVGLACANLFIGVVTVISSYVLQLFDDEHLIEVGQILDQVFLIFPHFCFGRGLIDLAETYFTAQNFALIGVVYERNIFEWNYLGRYFVSFIVQAIIFFNFNLMLHYPFFPKLIARYYQNNAVPPLGPEDVDVARERARVEKTDAFMDELLLKRLTKVYNGQKIPATDRLSFGLKKGECFGLLGVNGAGKSTTFKMLTGDETVTSGNAFVGGSSVTTNLSEAQQNLGYCPQEDALLPLLTGVEHLQLFARLRGVPKRYIDKLVSENLRKLSLLPYKDRCAGTYSGGNKRKLSTAIALVGNPAVVFLDEPSSGMDPRARRSLWQAVIDAVNDSRSVLLTSHSMEECQVLCTRLAIMVNGTLRCLGSAQHLKNRFGDGYMINVRCEVETVSEVLQRVESLIPEAQLRERRSRQLIWHVKPNLLQISTLFQRMEAARKVTPMVDYSITQTTLDDVFVRFARLQRETIDDMSEEPEFDVMSTHSGTHTVSSVTTDDTLTAL</sequence>
<evidence type="ECO:0000256" key="9">
    <source>
        <dbReference type="SAM" id="MobiDB-lite"/>
    </source>
</evidence>
<dbReference type="InterPro" id="IPR017871">
    <property type="entry name" value="ABC_transporter-like_CS"/>
</dbReference>
<name>A0A8J2S9B8_9CRUS</name>
<dbReference type="CDD" id="cd03263">
    <property type="entry name" value="ABC_subfamily_A"/>
    <property type="match status" value="4"/>
</dbReference>
<evidence type="ECO:0000313" key="13">
    <source>
        <dbReference type="Proteomes" id="UP000789390"/>
    </source>
</evidence>
<evidence type="ECO:0000256" key="6">
    <source>
        <dbReference type="ARBA" id="ARBA00022840"/>
    </source>
</evidence>
<keyword evidence="6" id="KW-0067">ATP-binding</keyword>
<feature type="transmembrane region" description="Helical" evidence="10">
    <location>
        <begin position="2990"/>
        <end position="3014"/>
    </location>
</feature>
<feature type="transmembrane region" description="Helical" evidence="10">
    <location>
        <begin position="2945"/>
        <end position="2969"/>
    </location>
</feature>
<feature type="transmembrane region" description="Helical" evidence="10">
    <location>
        <begin position="3724"/>
        <end position="3750"/>
    </location>
</feature>
<feature type="domain" description="ABC transporter" evidence="11">
    <location>
        <begin position="843"/>
        <end position="1073"/>
    </location>
</feature>
<evidence type="ECO:0000256" key="8">
    <source>
        <dbReference type="ARBA" id="ARBA00023136"/>
    </source>
</evidence>
<feature type="transmembrane region" description="Helical" evidence="10">
    <location>
        <begin position="1545"/>
        <end position="1571"/>
    </location>
</feature>
<dbReference type="EMBL" id="CAKKLH010000336">
    <property type="protein sequence ID" value="CAH0113237.1"/>
    <property type="molecule type" value="Genomic_DNA"/>
</dbReference>
<evidence type="ECO:0000256" key="5">
    <source>
        <dbReference type="ARBA" id="ARBA00022741"/>
    </source>
</evidence>
<accession>A0A8J2S9B8</accession>
<feature type="transmembrane region" description="Helical" evidence="10">
    <location>
        <begin position="623"/>
        <end position="652"/>
    </location>
</feature>
<feature type="transmembrane region" description="Helical" evidence="10">
    <location>
        <begin position="1689"/>
        <end position="1710"/>
    </location>
</feature>
<evidence type="ECO:0000259" key="11">
    <source>
        <dbReference type="PROSITE" id="PS50893"/>
    </source>
</evidence>
<dbReference type="PROSITE" id="PS50893">
    <property type="entry name" value="ABC_TRANSPORTER_2"/>
    <property type="match status" value="4"/>
</dbReference>
<feature type="domain" description="ABC transporter" evidence="11">
    <location>
        <begin position="1812"/>
        <end position="2044"/>
    </location>
</feature>
<dbReference type="OrthoDB" id="6512918at2759"/>
<feature type="transmembrane region" description="Helical" evidence="10">
    <location>
        <begin position="658"/>
        <end position="679"/>
    </location>
</feature>
<feature type="transmembrane region" description="Helical" evidence="10">
    <location>
        <begin position="719"/>
        <end position="738"/>
    </location>
</feature>
<dbReference type="Pfam" id="PF00005">
    <property type="entry name" value="ABC_tran"/>
    <property type="match status" value="4"/>
</dbReference>
<evidence type="ECO:0000256" key="2">
    <source>
        <dbReference type="ARBA" id="ARBA00022448"/>
    </source>
</evidence>
<dbReference type="SUPFAM" id="SSF52540">
    <property type="entry name" value="P-loop containing nucleoside triphosphate hydrolases"/>
    <property type="match status" value="4"/>
</dbReference>
<dbReference type="Gene3D" id="3.40.50.300">
    <property type="entry name" value="P-loop containing nucleotide triphosphate hydrolases"/>
    <property type="match status" value="4"/>
</dbReference>
<dbReference type="GO" id="GO:0140359">
    <property type="term" value="F:ABC-type transporter activity"/>
    <property type="evidence" value="ECO:0007669"/>
    <property type="project" value="InterPro"/>
</dbReference>
<dbReference type="InterPro" id="IPR056264">
    <property type="entry name" value="R2_ABCA1-4-like"/>
</dbReference>
<feature type="transmembrane region" description="Helical" evidence="10">
    <location>
        <begin position="575"/>
        <end position="603"/>
    </location>
</feature>
<comment type="caution">
    <text evidence="12">The sequence shown here is derived from an EMBL/GenBank/DDBJ whole genome shotgun (WGS) entry which is preliminary data.</text>
</comment>
<comment type="subcellular location">
    <subcellularLocation>
        <location evidence="1">Membrane</location>
        <topology evidence="1">Multi-pass membrane protein</topology>
    </subcellularLocation>
</comment>
<feature type="transmembrane region" description="Helical" evidence="10">
    <location>
        <begin position="3771"/>
        <end position="3796"/>
    </location>
</feature>
<feature type="transmembrane region" description="Helical" evidence="10">
    <location>
        <begin position="3925"/>
        <end position="3948"/>
    </location>
</feature>
<dbReference type="InterPro" id="IPR013525">
    <property type="entry name" value="ABC2_TM"/>
</dbReference>
<dbReference type="Pfam" id="PF12698">
    <property type="entry name" value="ABC2_membrane_3"/>
    <property type="match status" value="4"/>
</dbReference>
<keyword evidence="13" id="KW-1185">Reference proteome</keyword>
<evidence type="ECO:0000256" key="10">
    <source>
        <dbReference type="SAM" id="Phobius"/>
    </source>
</evidence>
<feature type="transmembrane region" description="Helical" evidence="10">
    <location>
        <begin position="2814"/>
        <end position="2833"/>
    </location>
</feature>
<protein>
    <recommendedName>
        <fullName evidence="11">ABC transporter domain-containing protein</fullName>
    </recommendedName>
</protein>
<dbReference type="InterPro" id="IPR026082">
    <property type="entry name" value="ABCA"/>
</dbReference>
<feature type="transmembrane region" description="Helical" evidence="10">
    <location>
        <begin position="759"/>
        <end position="785"/>
    </location>
</feature>
<keyword evidence="5" id="KW-0547">Nucleotide-binding</keyword>
<feature type="transmembrane region" description="Helical" evidence="10">
    <location>
        <begin position="1631"/>
        <end position="1654"/>
    </location>
</feature>
<keyword evidence="3 10" id="KW-0812">Transmembrane</keyword>
<dbReference type="GO" id="GO:0005319">
    <property type="term" value="F:lipid transporter activity"/>
    <property type="evidence" value="ECO:0007669"/>
    <property type="project" value="TreeGrafter"/>
</dbReference>
<evidence type="ECO:0000256" key="7">
    <source>
        <dbReference type="ARBA" id="ARBA00022989"/>
    </source>
</evidence>
<feature type="transmembrane region" description="Helical" evidence="10">
    <location>
        <begin position="2888"/>
        <end position="2908"/>
    </location>
</feature>
<feature type="transmembrane region" description="Helical" evidence="10">
    <location>
        <begin position="1660"/>
        <end position="1682"/>
    </location>
</feature>
<feature type="transmembrane region" description="Helical" evidence="10">
    <location>
        <begin position="1749"/>
        <end position="1772"/>
    </location>
</feature>
<dbReference type="PANTHER" id="PTHR19229:SF185">
    <property type="entry name" value="ABC TRANSPORTER DOMAIN-CONTAINING PROTEIN"/>
    <property type="match status" value="1"/>
</dbReference>
<dbReference type="SMART" id="SM00382">
    <property type="entry name" value="AAA"/>
    <property type="match status" value="4"/>
</dbReference>
<organism evidence="12 13">
    <name type="scientific">Daphnia galeata</name>
    <dbReference type="NCBI Taxonomy" id="27404"/>
    <lineage>
        <taxon>Eukaryota</taxon>
        <taxon>Metazoa</taxon>
        <taxon>Ecdysozoa</taxon>
        <taxon>Arthropoda</taxon>
        <taxon>Crustacea</taxon>
        <taxon>Branchiopoda</taxon>
        <taxon>Diplostraca</taxon>
        <taxon>Cladocera</taxon>
        <taxon>Anomopoda</taxon>
        <taxon>Daphniidae</taxon>
        <taxon>Daphnia</taxon>
    </lineage>
</organism>
<proteinExistence type="predicted"/>
<evidence type="ECO:0000256" key="1">
    <source>
        <dbReference type="ARBA" id="ARBA00004141"/>
    </source>
</evidence>
<dbReference type="GO" id="GO:0016020">
    <property type="term" value="C:membrane"/>
    <property type="evidence" value="ECO:0007669"/>
    <property type="project" value="UniProtKB-SubCell"/>
</dbReference>
<reference evidence="12" key="1">
    <citation type="submission" date="2021-11" db="EMBL/GenBank/DDBJ databases">
        <authorList>
            <person name="Schell T."/>
        </authorList>
    </citation>
    <scope>NUCLEOTIDE SEQUENCE</scope>
    <source>
        <strain evidence="12">M5</strain>
    </source>
</reference>
<dbReference type="InterPro" id="IPR003593">
    <property type="entry name" value="AAA+_ATPase"/>
</dbReference>
<dbReference type="PANTHER" id="PTHR19229">
    <property type="entry name" value="ATP-BINDING CASSETTE TRANSPORTER SUBFAMILY A ABCA"/>
    <property type="match status" value="1"/>
</dbReference>
<feature type="compositionally biased region" description="Low complexity" evidence="9">
    <location>
        <begin position="4315"/>
        <end position="4335"/>
    </location>
</feature>
<evidence type="ECO:0000256" key="4">
    <source>
        <dbReference type="ARBA" id="ARBA00022737"/>
    </source>
</evidence>
<dbReference type="InterPro" id="IPR003439">
    <property type="entry name" value="ABC_transporter-like_ATP-bd"/>
</dbReference>
<dbReference type="NCBIfam" id="NF010167">
    <property type="entry name" value="PRK13648.1"/>
    <property type="match status" value="4"/>
</dbReference>
<evidence type="ECO:0000256" key="3">
    <source>
        <dbReference type="ARBA" id="ARBA00022692"/>
    </source>
</evidence>
<feature type="domain" description="ABC transporter" evidence="11">
    <location>
        <begin position="3074"/>
        <end position="3304"/>
    </location>
</feature>
<dbReference type="InterPro" id="IPR027417">
    <property type="entry name" value="P-loop_NTPase"/>
</dbReference>
<keyword evidence="7 10" id="KW-1133">Transmembrane helix</keyword>
<feature type="transmembrane region" description="Helical" evidence="10">
    <location>
        <begin position="3839"/>
        <end position="3861"/>
    </location>
</feature>
<dbReference type="Pfam" id="PF23321">
    <property type="entry name" value="R1_ABCA1"/>
    <property type="match status" value="1"/>
</dbReference>
<feature type="transmembrane region" description="Helical" evidence="10">
    <location>
        <begin position="2915"/>
        <end position="2933"/>
    </location>
</feature>
<feature type="transmembrane region" description="Helical" evidence="10">
    <location>
        <begin position="1601"/>
        <end position="1619"/>
    </location>
</feature>
<dbReference type="FunFam" id="3.40.50.300:FF:000327">
    <property type="entry name" value="ATP-binding cassette sub-family A member 3"/>
    <property type="match status" value="2"/>
</dbReference>
<dbReference type="PROSITE" id="PS00211">
    <property type="entry name" value="ABC_TRANSPORTER_1"/>
    <property type="match status" value="2"/>
</dbReference>
<feature type="region of interest" description="Disordered" evidence="9">
    <location>
        <begin position="4313"/>
        <end position="4335"/>
    </location>
</feature>
<feature type="domain" description="ABC transporter" evidence="11">
    <location>
        <begin position="3988"/>
        <end position="4220"/>
    </location>
</feature>
<dbReference type="GO" id="GO:0016887">
    <property type="term" value="F:ATP hydrolysis activity"/>
    <property type="evidence" value="ECO:0007669"/>
    <property type="project" value="InterPro"/>
</dbReference>
<evidence type="ECO:0000313" key="12">
    <source>
        <dbReference type="EMBL" id="CAH0113237.1"/>
    </source>
</evidence>
<keyword evidence="2" id="KW-0813">Transport</keyword>